<keyword evidence="2 4" id="KW-0863">Zinc-finger</keyword>
<feature type="domain" description="PHD-type" evidence="6">
    <location>
        <begin position="501"/>
        <end position="550"/>
    </location>
</feature>
<protein>
    <recommendedName>
        <fullName evidence="6">PHD-type domain-containing protein</fullName>
    </recommendedName>
</protein>
<dbReference type="InterPro" id="IPR011011">
    <property type="entry name" value="Znf_FYVE_PHD"/>
</dbReference>
<evidence type="ECO:0000256" key="3">
    <source>
        <dbReference type="ARBA" id="ARBA00022833"/>
    </source>
</evidence>
<feature type="region of interest" description="Disordered" evidence="5">
    <location>
        <begin position="79"/>
        <end position="110"/>
    </location>
</feature>
<sequence length="819" mass="87279">MNGGVLCETNAQLPSAPVLKQELITEHYAITAKRPAAKEKEKEKMNRPPKINTTLAVDSPPQFIHTPVGIPPHQQYSPYANGSPQPYFPPPQHSPQYYPYPAQQHGTPVAGPSRIVHQQHLYPPFDPNAQFAAPPPPAWETQSVASVTSGASGHKRKRSGSTKDELIGSRRNSVQPQQAVGVPPNGIAAQLPTPPSTSGLAGTPSQNAGSLPEEAPPVHGVYVTTTKEEGRKLGLLQNSTGNEAVEDLPTRGPPRTTTATVLSVNPSGVATLGSGAVLESDLALLDDKPSDDPKTPTMASGALPEVDDTPRTKEDKTKKRLDAFSTTSRPTEPMFSIRVDMGQGPTRLALRKDIALAFIGYDKRDGVVEETRGVDQDSWVLSAVGGPRAPIRPQWPDDEAPWKLGSGRRARQAREEKERTALLRRYLETSSDDSDDDGAARFPMRRPAKRGRPPAPPGTANNHWDGDATDARAALRSAMGRVPHQKMAAPQHLPAVIPAGVIACPCKQTGPAAGSMLACTSCKSWFHMGCIGLEDMSLASSWVCEPCVRQAGRTFVTPSHLQTPAYFGSHERAFRGDQALALAPSPMFAGEAVRAAGSSGTLETRTPSSPTRSAQRARVLSYGNDLWGVTEEAPSTPVAAPRAPGFYSTPRPEDLFDVNSTPSRHLNTDPRMAGEFNSTLFSMTPLVGRSRNASNPLIGGDTPAAMISRAGRNIAGVTPLSEGITSRHEFLQGLAGGEKRGTFTEGPVSPSRRVVPLGNPESPSPYGSIGLGPRGNRFSHMRTSSKARAAGLGLGVPHDEDEDEAFATGSAVRVDDEDD</sequence>
<dbReference type="InterPro" id="IPR019786">
    <property type="entry name" value="Zinc_finger_PHD-type_CS"/>
</dbReference>
<feature type="compositionally biased region" description="Polar residues" evidence="5">
    <location>
        <begin position="140"/>
        <end position="151"/>
    </location>
</feature>
<dbReference type="SUPFAM" id="SSF57903">
    <property type="entry name" value="FYVE/PHD zinc finger"/>
    <property type="match status" value="1"/>
</dbReference>
<feature type="compositionally biased region" description="Basic and acidic residues" evidence="5">
    <location>
        <begin position="308"/>
        <end position="319"/>
    </location>
</feature>
<feature type="region of interest" description="Disordered" evidence="5">
    <location>
        <begin position="388"/>
        <end position="466"/>
    </location>
</feature>
<feature type="compositionally biased region" description="Basic residues" evidence="5">
    <location>
        <begin position="443"/>
        <end position="452"/>
    </location>
</feature>
<dbReference type="CDD" id="cd15489">
    <property type="entry name" value="PHD_SF"/>
    <property type="match status" value="1"/>
</dbReference>
<dbReference type="HOGENOM" id="CLU_326518_0_0_1"/>
<accession>J6EZP6</accession>
<dbReference type="EMBL" id="ALBS01000206">
    <property type="protein sequence ID" value="EJT48347.1"/>
    <property type="molecule type" value="Genomic_DNA"/>
</dbReference>
<evidence type="ECO:0000313" key="7">
    <source>
        <dbReference type="EMBL" id="EJT48347.1"/>
    </source>
</evidence>
<dbReference type="VEuPathDB" id="FungiDB:A1Q1_02630"/>
<dbReference type="SMART" id="SM00249">
    <property type="entry name" value="PHD"/>
    <property type="match status" value="1"/>
</dbReference>
<dbReference type="RefSeq" id="XP_014179366.1">
    <property type="nucleotide sequence ID" value="XM_014323891.1"/>
</dbReference>
<dbReference type="KEGG" id="tasa:A1Q1_02630"/>
<feature type="region of interest" description="Disordered" evidence="5">
    <location>
        <begin position="286"/>
        <end position="319"/>
    </location>
</feature>
<evidence type="ECO:0000256" key="4">
    <source>
        <dbReference type="PROSITE-ProRule" id="PRU00146"/>
    </source>
</evidence>
<comment type="caution">
    <text evidence="7">The sequence shown here is derived from an EMBL/GenBank/DDBJ whole genome shotgun (WGS) entry which is preliminary data.</text>
</comment>
<dbReference type="OrthoDB" id="436852at2759"/>
<evidence type="ECO:0000313" key="8">
    <source>
        <dbReference type="Proteomes" id="UP000002748"/>
    </source>
</evidence>
<dbReference type="Pfam" id="PF00628">
    <property type="entry name" value="PHD"/>
    <property type="match status" value="1"/>
</dbReference>
<dbReference type="InterPro" id="IPR013083">
    <property type="entry name" value="Znf_RING/FYVE/PHD"/>
</dbReference>
<gene>
    <name evidence="7" type="ORF">A1Q1_02630</name>
</gene>
<dbReference type="GeneID" id="25986143"/>
<dbReference type="Gene3D" id="3.30.40.10">
    <property type="entry name" value="Zinc/RING finger domain, C3HC4 (zinc finger)"/>
    <property type="match status" value="1"/>
</dbReference>
<dbReference type="InterPro" id="IPR001965">
    <property type="entry name" value="Znf_PHD"/>
</dbReference>
<evidence type="ECO:0000259" key="6">
    <source>
        <dbReference type="PROSITE" id="PS50016"/>
    </source>
</evidence>
<name>J6EZP6_TRIAS</name>
<dbReference type="Proteomes" id="UP000002748">
    <property type="component" value="Unassembled WGS sequence"/>
</dbReference>
<feature type="region of interest" description="Disordered" evidence="5">
    <location>
        <begin position="737"/>
        <end position="819"/>
    </location>
</feature>
<keyword evidence="3" id="KW-0862">Zinc</keyword>
<dbReference type="InterPro" id="IPR019787">
    <property type="entry name" value="Znf_PHD-finger"/>
</dbReference>
<dbReference type="AlphaFoldDB" id="J6EZP6"/>
<reference evidence="7 8" key="1">
    <citation type="journal article" date="2012" name="Eukaryot. Cell">
        <title>Draft genome sequence of CBS 2479, the standard type strain of Trichosporon asahii.</title>
        <authorList>
            <person name="Yang R.Y."/>
            <person name="Li H.T."/>
            <person name="Zhu H."/>
            <person name="Zhou G.P."/>
            <person name="Wang M."/>
            <person name="Wang L."/>
        </authorList>
    </citation>
    <scope>NUCLEOTIDE SEQUENCE [LARGE SCALE GENOMIC DNA]</scope>
    <source>
        <strain evidence="8">ATCC 90039 / CBS 2479 / JCM 2466 / KCTC 7840 / NCYC 2677 / UAMH 7654</strain>
    </source>
</reference>
<feature type="compositionally biased region" description="Basic and acidic residues" evidence="5">
    <location>
        <begin position="412"/>
        <end position="427"/>
    </location>
</feature>
<evidence type="ECO:0000256" key="5">
    <source>
        <dbReference type="SAM" id="MobiDB-lite"/>
    </source>
</evidence>
<evidence type="ECO:0000256" key="1">
    <source>
        <dbReference type="ARBA" id="ARBA00022723"/>
    </source>
</evidence>
<proteinExistence type="predicted"/>
<dbReference type="PROSITE" id="PS50016">
    <property type="entry name" value="ZF_PHD_2"/>
    <property type="match status" value="1"/>
</dbReference>
<dbReference type="PROSITE" id="PS01359">
    <property type="entry name" value="ZF_PHD_1"/>
    <property type="match status" value="1"/>
</dbReference>
<dbReference type="GO" id="GO:0008270">
    <property type="term" value="F:zinc ion binding"/>
    <property type="evidence" value="ECO:0007669"/>
    <property type="project" value="UniProtKB-KW"/>
</dbReference>
<feature type="region of interest" description="Disordered" evidence="5">
    <location>
        <begin position="649"/>
        <end position="672"/>
    </location>
</feature>
<feature type="region of interest" description="Disordered" evidence="5">
    <location>
        <begin position="123"/>
        <end position="217"/>
    </location>
</feature>
<feature type="compositionally biased region" description="Low complexity" evidence="5">
    <location>
        <begin position="94"/>
        <end position="104"/>
    </location>
</feature>
<keyword evidence="1" id="KW-0479">Metal-binding</keyword>
<evidence type="ECO:0000256" key="2">
    <source>
        <dbReference type="ARBA" id="ARBA00022771"/>
    </source>
</evidence>
<organism evidence="7 8">
    <name type="scientific">Trichosporon asahii var. asahii (strain ATCC 90039 / CBS 2479 / JCM 2466 / KCTC 7840 / NBRC 103889/ NCYC 2677 / UAMH 7654)</name>
    <name type="common">Yeast</name>
    <dbReference type="NCBI Taxonomy" id="1186058"/>
    <lineage>
        <taxon>Eukaryota</taxon>
        <taxon>Fungi</taxon>
        <taxon>Dikarya</taxon>
        <taxon>Basidiomycota</taxon>
        <taxon>Agaricomycotina</taxon>
        <taxon>Tremellomycetes</taxon>
        <taxon>Trichosporonales</taxon>
        <taxon>Trichosporonaceae</taxon>
        <taxon>Trichosporon</taxon>
    </lineage>
</organism>
<feature type="compositionally biased region" description="Polar residues" evidence="5">
    <location>
        <begin position="196"/>
        <end position="209"/>
    </location>
</feature>